<protein>
    <submittedName>
        <fullName evidence="2">Uncharacterized protein</fullName>
    </submittedName>
</protein>
<dbReference type="Proteomes" id="UP000010931">
    <property type="component" value="Unassembled WGS sequence"/>
</dbReference>
<feature type="region of interest" description="Disordered" evidence="1">
    <location>
        <begin position="1"/>
        <end position="39"/>
    </location>
</feature>
<comment type="caution">
    <text evidence="2">The sequence shown here is derived from an EMBL/GenBank/DDBJ whole genome shotgun (WGS) entry which is preliminary data.</text>
</comment>
<name>L7F9V8_STRT8</name>
<dbReference type="AlphaFoldDB" id="L7F9V8"/>
<accession>L7F9V8</accession>
<reference evidence="2 3" key="1">
    <citation type="journal article" date="2011" name="Plasmid">
        <title>Streptomyces turgidiscabies Car8 contains a modular pathogenicity island that shares virulence genes with other actinobacterial plant pathogens.</title>
        <authorList>
            <person name="Huguet-Tapia J.C."/>
            <person name="Badger J.H."/>
            <person name="Loria R."/>
            <person name="Pettis G.S."/>
        </authorList>
    </citation>
    <scope>NUCLEOTIDE SEQUENCE [LARGE SCALE GENOMIC DNA]</scope>
    <source>
        <strain evidence="2 3">Car8</strain>
    </source>
</reference>
<evidence type="ECO:0000313" key="3">
    <source>
        <dbReference type="Proteomes" id="UP000010931"/>
    </source>
</evidence>
<sequence>MAPSTAGLPTGTIIAPPMPCATRVATSSGRSPATAQGAEATVNTAIARTKTRRAPLRSAVRRAGCSSLVTDACPPPGGQGTRVLALRSGTFAGTRLPLRCARTALGART</sequence>
<evidence type="ECO:0000256" key="1">
    <source>
        <dbReference type="SAM" id="MobiDB-lite"/>
    </source>
</evidence>
<evidence type="ECO:0000313" key="2">
    <source>
        <dbReference type="EMBL" id="ELP68012.1"/>
    </source>
</evidence>
<gene>
    <name evidence="2" type="ORF">STRTUCAR8_07647</name>
</gene>
<feature type="compositionally biased region" description="Polar residues" evidence="1">
    <location>
        <begin position="24"/>
        <end position="34"/>
    </location>
</feature>
<keyword evidence="3" id="KW-1185">Reference proteome</keyword>
<dbReference type="EMBL" id="AEJB01000244">
    <property type="protein sequence ID" value="ELP68012.1"/>
    <property type="molecule type" value="Genomic_DNA"/>
</dbReference>
<organism evidence="2 3">
    <name type="scientific">Streptomyces turgidiscabies (strain Car8)</name>
    <dbReference type="NCBI Taxonomy" id="698760"/>
    <lineage>
        <taxon>Bacteria</taxon>
        <taxon>Bacillati</taxon>
        <taxon>Actinomycetota</taxon>
        <taxon>Actinomycetes</taxon>
        <taxon>Kitasatosporales</taxon>
        <taxon>Streptomycetaceae</taxon>
        <taxon>Streptomyces</taxon>
    </lineage>
</organism>
<proteinExistence type="predicted"/>